<accession>A0A7Z0A9M6</accession>
<protein>
    <recommendedName>
        <fullName evidence="1">DUF3887 domain-containing protein</fullName>
    </recommendedName>
</protein>
<reference evidence="2 3" key="1">
    <citation type="submission" date="2020-07" db="EMBL/GenBank/DDBJ databases">
        <title>Sequencing the genomes of 1000 actinobacteria strains.</title>
        <authorList>
            <person name="Klenk H.-P."/>
        </authorList>
    </citation>
    <scope>NUCLEOTIDE SEQUENCE [LARGE SCALE GENOMIC DNA]</scope>
    <source>
        <strain evidence="2 3">DSM 26341</strain>
    </source>
</reference>
<comment type="caution">
    <text evidence="2">The sequence shown here is derived from an EMBL/GenBank/DDBJ whole genome shotgun (WGS) entry which is preliminary data.</text>
</comment>
<keyword evidence="3" id="KW-1185">Reference proteome</keyword>
<dbReference type="Proteomes" id="UP000539111">
    <property type="component" value="Unassembled WGS sequence"/>
</dbReference>
<dbReference type="Pfam" id="PF13026">
    <property type="entry name" value="DUF3887"/>
    <property type="match status" value="1"/>
</dbReference>
<dbReference type="InterPro" id="IPR024981">
    <property type="entry name" value="DUF3887"/>
</dbReference>
<organism evidence="2 3">
    <name type="scientific">Spelaeicoccus albus</name>
    <dbReference type="NCBI Taxonomy" id="1280376"/>
    <lineage>
        <taxon>Bacteria</taxon>
        <taxon>Bacillati</taxon>
        <taxon>Actinomycetota</taxon>
        <taxon>Actinomycetes</taxon>
        <taxon>Micrococcales</taxon>
        <taxon>Brevibacteriaceae</taxon>
        <taxon>Spelaeicoccus</taxon>
    </lineage>
</organism>
<dbReference type="EMBL" id="JACBZP010000001">
    <property type="protein sequence ID" value="NYI66151.1"/>
    <property type="molecule type" value="Genomic_DNA"/>
</dbReference>
<evidence type="ECO:0000259" key="1">
    <source>
        <dbReference type="Pfam" id="PF13026"/>
    </source>
</evidence>
<evidence type="ECO:0000313" key="3">
    <source>
        <dbReference type="Proteomes" id="UP000539111"/>
    </source>
</evidence>
<feature type="domain" description="DUF3887" evidence="1">
    <location>
        <begin position="113"/>
        <end position="202"/>
    </location>
</feature>
<gene>
    <name evidence="2" type="ORF">BJY26_000457</name>
</gene>
<dbReference type="RefSeq" id="WP_179425305.1">
    <property type="nucleotide sequence ID" value="NZ_JACBZP010000001.1"/>
</dbReference>
<dbReference type="AlphaFoldDB" id="A0A7Z0A9M6"/>
<dbReference type="Gene3D" id="3.10.450.590">
    <property type="match status" value="1"/>
</dbReference>
<evidence type="ECO:0000313" key="2">
    <source>
        <dbReference type="EMBL" id="NYI66151.1"/>
    </source>
</evidence>
<name>A0A7Z0A9M6_9MICO</name>
<sequence length="213" mass="22481">MTARNANSSDPSAPLAESAAQLTASVESLHSVLAADADGLAAVRAALATRRAADAVVPAAVETARARGRTWQEIGDILGISRQAAFQRFGHPVDPRTGGPMNKTPLPDAVHRAAEAFEWMQAGRWHDVYASFDETMQGKLPEEQLGSVWAQVVATVGDFGAAGTPAARRAADYTVVDVPLSFEAAEMVGRVTYDDAGKIAGFFVLTPEQAKSF</sequence>
<proteinExistence type="predicted"/>